<organism evidence="6 7">
    <name type="scientific">Desulfotomaculum copahuensis</name>
    <dbReference type="NCBI Taxonomy" id="1838280"/>
    <lineage>
        <taxon>Bacteria</taxon>
        <taxon>Bacillati</taxon>
        <taxon>Bacillota</taxon>
        <taxon>Clostridia</taxon>
        <taxon>Eubacteriales</taxon>
        <taxon>Desulfotomaculaceae</taxon>
        <taxon>Desulfotomaculum</taxon>
    </lineage>
</organism>
<dbReference type="EMBL" id="LYVF01000158">
    <property type="protein sequence ID" value="OAT81843.1"/>
    <property type="molecule type" value="Genomic_DNA"/>
</dbReference>
<dbReference type="GO" id="GO:1904680">
    <property type="term" value="F:peptide transmembrane transporter activity"/>
    <property type="evidence" value="ECO:0007669"/>
    <property type="project" value="TreeGrafter"/>
</dbReference>
<gene>
    <name evidence="6" type="ORF">A6M21_10170</name>
</gene>
<comment type="similarity">
    <text evidence="2">Belongs to the bacterial solute-binding protein 5 family.</text>
</comment>
<dbReference type="STRING" id="1838280.A6M21_10170"/>
<evidence type="ECO:0000256" key="2">
    <source>
        <dbReference type="ARBA" id="ARBA00005695"/>
    </source>
</evidence>
<keyword evidence="4" id="KW-0732">Signal</keyword>
<dbReference type="InterPro" id="IPR000914">
    <property type="entry name" value="SBP_5_dom"/>
</dbReference>
<dbReference type="GO" id="GO:0015833">
    <property type="term" value="P:peptide transport"/>
    <property type="evidence" value="ECO:0007669"/>
    <property type="project" value="TreeGrafter"/>
</dbReference>
<comment type="subcellular location">
    <subcellularLocation>
        <location evidence="1">Cell membrane</location>
        <topology evidence="1">Lipid-anchor</topology>
    </subcellularLocation>
</comment>
<dbReference type="InterPro" id="IPR023765">
    <property type="entry name" value="SBP_5_CS"/>
</dbReference>
<dbReference type="CDD" id="cd08493">
    <property type="entry name" value="PBP2_DppA_like"/>
    <property type="match status" value="1"/>
</dbReference>
<keyword evidence="3" id="KW-0813">Transport</keyword>
<proteinExistence type="inferred from homology"/>
<feature type="domain" description="Solute-binding protein family 5" evidence="5">
    <location>
        <begin position="80"/>
        <end position="448"/>
    </location>
</feature>
<evidence type="ECO:0000313" key="6">
    <source>
        <dbReference type="EMBL" id="OAT81843.1"/>
    </source>
</evidence>
<dbReference type="Proteomes" id="UP000078532">
    <property type="component" value="Unassembled WGS sequence"/>
</dbReference>
<name>A0A1B7LEY1_9FIRM</name>
<dbReference type="Gene3D" id="3.40.190.10">
    <property type="entry name" value="Periplasmic binding protein-like II"/>
    <property type="match status" value="1"/>
</dbReference>
<dbReference type="AlphaFoldDB" id="A0A1B7LEY1"/>
<dbReference type="PROSITE" id="PS51257">
    <property type="entry name" value="PROKAR_LIPOPROTEIN"/>
    <property type="match status" value="1"/>
</dbReference>
<dbReference type="OrthoDB" id="137511at2"/>
<reference evidence="6 7" key="1">
    <citation type="submission" date="2016-04" db="EMBL/GenBank/DDBJ databases">
        <authorList>
            <person name="Evans L.H."/>
            <person name="Alamgir A."/>
            <person name="Owens N."/>
            <person name="Weber N.D."/>
            <person name="Virtaneva K."/>
            <person name="Barbian K."/>
            <person name="Babar A."/>
            <person name="Rosenke K."/>
        </authorList>
    </citation>
    <scope>NUCLEOTIDE SEQUENCE [LARGE SCALE GENOMIC DNA]</scope>
    <source>
        <strain evidence="6 7">LMa1</strain>
    </source>
</reference>
<dbReference type="PANTHER" id="PTHR30290">
    <property type="entry name" value="PERIPLASMIC BINDING COMPONENT OF ABC TRANSPORTER"/>
    <property type="match status" value="1"/>
</dbReference>
<dbReference type="Gene3D" id="3.10.105.10">
    <property type="entry name" value="Dipeptide-binding Protein, Domain 3"/>
    <property type="match status" value="1"/>
</dbReference>
<dbReference type="Pfam" id="PF00496">
    <property type="entry name" value="SBP_bac_5"/>
    <property type="match status" value="1"/>
</dbReference>
<dbReference type="GO" id="GO:0043190">
    <property type="term" value="C:ATP-binding cassette (ABC) transporter complex"/>
    <property type="evidence" value="ECO:0007669"/>
    <property type="project" value="InterPro"/>
</dbReference>
<keyword evidence="7" id="KW-1185">Reference proteome</keyword>
<dbReference type="InterPro" id="IPR030678">
    <property type="entry name" value="Peptide/Ni-bd"/>
</dbReference>
<accession>A0A1B7LEY1</accession>
<dbReference type="PROSITE" id="PS01040">
    <property type="entry name" value="SBP_BACTERIAL_5"/>
    <property type="match status" value="1"/>
</dbReference>
<dbReference type="PIRSF" id="PIRSF002741">
    <property type="entry name" value="MppA"/>
    <property type="match status" value="1"/>
</dbReference>
<dbReference type="Gene3D" id="3.90.76.10">
    <property type="entry name" value="Dipeptide-binding Protein, Domain 1"/>
    <property type="match status" value="1"/>
</dbReference>
<comment type="caution">
    <text evidence="6">The sequence shown here is derived from an EMBL/GenBank/DDBJ whole genome shotgun (WGS) entry which is preliminary data.</text>
</comment>
<evidence type="ECO:0000256" key="3">
    <source>
        <dbReference type="ARBA" id="ARBA00022448"/>
    </source>
</evidence>
<evidence type="ECO:0000256" key="1">
    <source>
        <dbReference type="ARBA" id="ARBA00004193"/>
    </source>
</evidence>
<dbReference type="PANTHER" id="PTHR30290:SF9">
    <property type="entry name" value="OLIGOPEPTIDE-BINDING PROTEIN APPA"/>
    <property type="match status" value="1"/>
</dbReference>
<sequence>MRKYKAVALLAALVLVLGVVLSGCGGQGQQAAKEGGKTFVFARSGDAVGLDPANVTDGESLYVTHQIFETLLNYKPADTELVPGLATSWENSKDGKEWTLTLRKGVKFQDGTPFNAQAVKFNFDRWRLQNNPYHVGGNFEYYTSMFGGFPGVIKDVQVVNDNTVKFILTRPLAPFLADLAMPTFGIASPAAVQKYGKDFFKNPVGTGPFTFVSWEKDQKIILKRNDSYWGPKPALSEIVFRTIPDNSARLMELKSGTIDAMIGLNPDDYKTVKNDPNLQVLLRPSMNLGYLAINDQKKPFNDPKVRQAIACAIDKKALIDAFYAGLGKPAKNPLPPSIWGYNDKIQDYPYDPAKAKELLAEAGFPNGFTTTLWAMPVARPYMPQPKEIAQAIQTDLAKVGIKTNIVTYDWATYIAKGENGEHDLYLFGWTGDNGDPDNFLYVLLGKDNTVKGAASNVCFYQNEEVNNLLKQAQSVSDQSKRAALYEQAQEIIHQDEPMVPLVHSMEVVVAKKSVKNLIPHPTGTESFANVDIQQ</sequence>
<evidence type="ECO:0000259" key="5">
    <source>
        <dbReference type="Pfam" id="PF00496"/>
    </source>
</evidence>
<evidence type="ECO:0000256" key="4">
    <source>
        <dbReference type="ARBA" id="ARBA00022729"/>
    </source>
</evidence>
<protein>
    <submittedName>
        <fullName evidence="6">Peptide ABC transporter substrate-binding protein</fullName>
    </submittedName>
</protein>
<dbReference type="InterPro" id="IPR039424">
    <property type="entry name" value="SBP_5"/>
</dbReference>
<dbReference type="SUPFAM" id="SSF53850">
    <property type="entry name" value="Periplasmic binding protein-like II"/>
    <property type="match status" value="1"/>
</dbReference>
<evidence type="ECO:0000313" key="7">
    <source>
        <dbReference type="Proteomes" id="UP000078532"/>
    </source>
</evidence>
<dbReference type="GO" id="GO:0042597">
    <property type="term" value="C:periplasmic space"/>
    <property type="evidence" value="ECO:0007669"/>
    <property type="project" value="UniProtKB-ARBA"/>
</dbReference>
<dbReference type="RefSeq" id="WP_066668392.1">
    <property type="nucleotide sequence ID" value="NZ_LYVF01000158.1"/>
</dbReference>